<keyword evidence="1" id="KW-0732">Signal</keyword>
<proteinExistence type="predicted"/>
<organism evidence="2">
    <name type="scientific">Anguilla anguilla</name>
    <name type="common">European freshwater eel</name>
    <name type="synonym">Muraena anguilla</name>
    <dbReference type="NCBI Taxonomy" id="7936"/>
    <lineage>
        <taxon>Eukaryota</taxon>
        <taxon>Metazoa</taxon>
        <taxon>Chordata</taxon>
        <taxon>Craniata</taxon>
        <taxon>Vertebrata</taxon>
        <taxon>Euteleostomi</taxon>
        <taxon>Actinopterygii</taxon>
        <taxon>Neopterygii</taxon>
        <taxon>Teleostei</taxon>
        <taxon>Anguilliformes</taxon>
        <taxon>Anguillidae</taxon>
        <taxon>Anguilla</taxon>
    </lineage>
</organism>
<evidence type="ECO:0000313" key="2">
    <source>
        <dbReference type="EMBL" id="JAH54211.1"/>
    </source>
</evidence>
<name>A0A0E9TKS0_ANGAN</name>
<reference evidence="2" key="2">
    <citation type="journal article" date="2015" name="Fish Shellfish Immunol.">
        <title>Early steps in the European eel (Anguilla anguilla)-Vibrio vulnificus interaction in the gills: Role of the RtxA13 toxin.</title>
        <authorList>
            <person name="Callol A."/>
            <person name="Pajuelo D."/>
            <person name="Ebbesson L."/>
            <person name="Teles M."/>
            <person name="MacKenzie S."/>
            <person name="Amaro C."/>
        </authorList>
    </citation>
    <scope>NUCLEOTIDE SEQUENCE</scope>
</reference>
<evidence type="ECO:0000256" key="1">
    <source>
        <dbReference type="SAM" id="SignalP"/>
    </source>
</evidence>
<dbReference type="EMBL" id="GBXM01054366">
    <property type="protein sequence ID" value="JAH54211.1"/>
    <property type="molecule type" value="Transcribed_RNA"/>
</dbReference>
<feature type="chain" id="PRO_5002432736" evidence="1">
    <location>
        <begin position="18"/>
        <end position="38"/>
    </location>
</feature>
<feature type="signal peptide" evidence="1">
    <location>
        <begin position="1"/>
        <end position="17"/>
    </location>
</feature>
<reference evidence="2" key="1">
    <citation type="submission" date="2014-11" db="EMBL/GenBank/DDBJ databases">
        <authorList>
            <person name="Amaro Gonzalez C."/>
        </authorList>
    </citation>
    <scope>NUCLEOTIDE SEQUENCE</scope>
</reference>
<protein>
    <submittedName>
        <fullName evidence="2">Uncharacterized protein</fullName>
    </submittedName>
</protein>
<dbReference type="AlphaFoldDB" id="A0A0E9TKS0"/>
<sequence>MIPVFLRLSMLLILCVATILQCQIHNISCYLQQKQYQN</sequence>
<accession>A0A0E9TKS0</accession>